<dbReference type="Proteomes" id="UP000678393">
    <property type="component" value="Unassembled WGS sequence"/>
</dbReference>
<proteinExistence type="predicted"/>
<dbReference type="InterPro" id="IPR008388">
    <property type="entry name" value="Ac45_acc_su"/>
</dbReference>
<dbReference type="AlphaFoldDB" id="A0A8S3YV16"/>
<comment type="caution">
    <text evidence="2">The sequence shown here is derived from an EMBL/GenBank/DDBJ whole genome shotgun (WGS) entry which is preliminary data.</text>
</comment>
<dbReference type="GO" id="GO:0030641">
    <property type="term" value="P:regulation of cellular pH"/>
    <property type="evidence" value="ECO:0007669"/>
    <property type="project" value="TreeGrafter"/>
</dbReference>
<gene>
    <name evidence="2" type="ORF">CUNI_LOCUS6187</name>
</gene>
<feature type="non-terminal residue" evidence="2">
    <location>
        <position position="1"/>
    </location>
</feature>
<dbReference type="GO" id="GO:0001671">
    <property type="term" value="F:ATPase activator activity"/>
    <property type="evidence" value="ECO:0007669"/>
    <property type="project" value="TreeGrafter"/>
</dbReference>
<reference evidence="2" key="1">
    <citation type="submission" date="2021-04" db="EMBL/GenBank/DDBJ databases">
        <authorList>
            <consortium name="Molecular Ecology Group"/>
        </authorList>
    </citation>
    <scope>NUCLEOTIDE SEQUENCE</scope>
</reference>
<keyword evidence="3" id="KW-1185">Reference proteome</keyword>
<keyword evidence="1" id="KW-0732">Signal</keyword>
<evidence type="ECO:0000313" key="3">
    <source>
        <dbReference type="Proteomes" id="UP000678393"/>
    </source>
</evidence>
<sequence length="383" mass="42319">MAYLISFTLIVLIKIYAAASSFHGTPVPALLWSPERSLSLLPEITGMDPVKTEDFLQGYLTPVMTNGAESAVVFIQDQLNLEHFTKYADVYSLDSDGGAFKNVKSLMEDHFSLELPQVANPSKAIEKLKASFTGAVHTVKSVEEVEALTLDKDKRVLIIVQLKPVRGHNDHENIIQQNDAIIGAITRHLQKRNVKYSALFTGQSSSDGQADSAESRLNRHLLAATDSVNGTFFNESDGNIFVYIRSASLYLQIDKEKGKAITMNLTLTPSTASNSTYNNETSIVRLDFPNVSANGTEYNVSIVTEAERYTDRWVMSVSLYVEGGVAPDSNVSLQNASLSSGENDFVIPIIYSWHCTEMKLFLDTVNYPNSRFAGSYILLDGYQ</sequence>
<feature type="signal peptide" evidence="1">
    <location>
        <begin position="1"/>
        <end position="19"/>
    </location>
</feature>
<dbReference type="EMBL" id="CAJHNH020000939">
    <property type="protein sequence ID" value="CAG5120629.1"/>
    <property type="molecule type" value="Genomic_DNA"/>
</dbReference>
<name>A0A8S3YV16_9EUPU</name>
<dbReference type="PANTHER" id="PTHR12471">
    <property type="entry name" value="VACUOLAR ATP SYNTHASE SUBUNIT S1"/>
    <property type="match status" value="1"/>
</dbReference>
<dbReference type="GO" id="GO:0033176">
    <property type="term" value="C:proton-transporting V-type ATPase complex"/>
    <property type="evidence" value="ECO:0007669"/>
    <property type="project" value="TreeGrafter"/>
</dbReference>
<evidence type="ECO:0008006" key="4">
    <source>
        <dbReference type="Google" id="ProtNLM"/>
    </source>
</evidence>
<evidence type="ECO:0000256" key="1">
    <source>
        <dbReference type="SAM" id="SignalP"/>
    </source>
</evidence>
<accession>A0A8S3YV16</accession>
<protein>
    <recommendedName>
        <fullName evidence="4">V-type proton ATPase subunit S1-like</fullName>
    </recommendedName>
</protein>
<organism evidence="2 3">
    <name type="scientific">Candidula unifasciata</name>
    <dbReference type="NCBI Taxonomy" id="100452"/>
    <lineage>
        <taxon>Eukaryota</taxon>
        <taxon>Metazoa</taxon>
        <taxon>Spiralia</taxon>
        <taxon>Lophotrochozoa</taxon>
        <taxon>Mollusca</taxon>
        <taxon>Gastropoda</taxon>
        <taxon>Heterobranchia</taxon>
        <taxon>Euthyneura</taxon>
        <taxon>Panpulmonata</taxon>
        <taxon>Eupulmonata</taxon>
        <taxon>Stylommatophora</taxon>
        <taxon>Helicina</taxon>
        <taxon>Helicoidea</taxon>
        <taxon>Geomitridae</taxon>
        <taxon>Candidula</taxon>
    </lineage>
</organism>
<evidence type="ECO:0000313" key="2">
    <source>
        <dbReference type="EMBL" id="CAG5120629.1"/>
    </source>
</evidence>
<feature type="chain" id="PRO_5035792684" description="V-type proton ATPase subunit S1-like" evidence="1">
    <location>
        <begin position="20"/>
        <end position="383"/>
    </location>
</feature>
<dbReference type="PANTHER" id="PTHR12471:SF7">
    <property type="entry name" value="V-TYPE PROTON ATPASE SUBUNIT S1"/>
    <property type="match status" value="1"/>
</dbReference>
<dbReference type="OrthoDB" id="9985059at2759"/>